<comment type="miscellaneous">
    <text evidence="1">Reaction mechanism of ThiL seems to utilize a direct, inline transfer of the gamma-phosphate of ATP to TMP rather than a phosphorylated enzyme intermediate.</text>
</comment>
<feature type="binding site" evidence="1">
    <location>
        <position position="48"/>
    </location>
    <ligand>
        <name>Mg(2+)</name>
        <dbReference type="ChEBI" id="CHEBI:18420"/>
        <label>1</label>
    </ligand>
</feature>
<dbReference type="InterPro" id="IPR036676">
    <property type="entry name" value="PurM-like_C_sf"/>
</dbReference>
<feature type="binding site" evidence="1">
    <location>
        <position position="107"/>
    </location>
    <ligand>
        <name>ATP</name>
        <dbReference type="ChEBI" id="CHEBI:30616"/>
    </ligand>
</feature>
<evidence type="ECO:0000256" key="1">
    <source>
        <dbReference type="HAMAP-Rule" id="MF_02128"/>
    </source>
</evidence>
<organism evidence="3 4">
    <name type="scientific">Leptolyngbya cf. ectocarpi LEGE 11479</name>
    <dbReference type="NCBI Taxonomy" id="1828722"/>
    <lineage>
        <taxon>Bacteria</taxon>
        <taxon>Bacillati</taxon>
        <taxon>Cyanobacteriota</taxon>
        <taxon>Cyanophyceae</taxon>
        <taxon>Leptolyngbyales</taxon>
        <taxon>Leptolyngbyaceae</taxon>
        <taxon>Leptolyngbya group</taxon>
        <taxon>Leptolyngbya</taxon>
    </lineage>
</organism>
<dbReference type="GO" id="GO:0005524">
    <property type="term" value="F:ATP binding"/>
    <property type="evidence" value="ECO:0007669"/>
    <property type="project" value="UniProtKB-UniRule"/>
</dbReference>
<keyword evidence="1" id="KW-0460">Magnesium</keyword>
<dbReference type="PANTHER" id="PTHR30270:SF0">
    <property type="entry name" value="THIAMINE-MONOPHOSPHATE KINASE"/>
    <property type="match status" value="1"/>
</dbReference>
<feature type="binding site" evidence="1">
    <location>
        <position position="31"/>
    </location>
    <ligand>
        <name>Mg(2+)</name>
        <dbReference type="ChEBI" id="CHEBI:18420"/>
        <label>3</label>
    </ligand>
</feature>
<feature type="binding site" evidence="1">
    <location>
        <position position="47"/>
    </location>
    <ligand>
        <name>Mg(2+)</name>
        <dbReference type="ChEBI" id="CHEBI:18420"/>
        <label>1</label>
    </ligand>
</feature>
<proteinExistence type="inferred from homology"/>
<accession>A0A928ZPM1</accession>
<dbReference type="PIRSF" id="PIRSF005303">
    <property type="entry name" value="Thiam_monoph_kin"/>
    <property type="match status" value="1"/>
</dbReference>
<dbReference type="SUPFAM" id="SSF56042">
    <property type="entry name" value="PurM C-terminal domain-like"/>
    <property type="match status" value="1"/>
</dbReference>
<comment type="similarity">
    <text evidence="1">Belongs to the thiamine-monophosphate kinase family.</text>
</comment>
<dbReference type="Proteomes" id="UP000615026">
    <property type="component" value="Unassembled WGS sequence"/>
</dbReference>
<evidence type="ECO:0000259" key="2">
    <source>
        <dbReference type="Pfam" id="PF00586"/>
    </source>
</evidence>
<dbReference type="EMBL" id="JADEXP010000006">
    <property type="protein sequence ID" value="MBE9065350.1"/>
    <property type="molecule type" value="Genomic_DNA"/>
</dbReference>
<feature type="binding site" evidence="1">
    <location>
        <position position="55"/>
    </location>
    <ligand>
        <name>substrate</name>
    </ligand>
</feature>
<keyword evidence="1" id="KW-0479">Metal-binding</keyword>
<feature type="binding site" evidence="1">
    <location>
        <begin position="124"/>
        <end position="125"/>
    </location>
    <ligand>
        <name>ATP</name>
        <dbReference type="ChEBI" id="CHEBI:30616"/>
    </ligand>
</feature>
<keyword evidence="1 3" id="KW-0808">Transferase</keyword>
<keyword evidence="4" id="KW-1185">Reference proteome</keyword>
<dbReference type="NCBIfam" id="TIGR01379">
    <property type="entry name" value="thiL"/>
    <property type="match status" value="1"/>
</dbReference>
<dbReference type="CDD" id="cd02194">
    <property type="entry name" value="ThiL"/>
    <property type="match status" value="1"/>
</dbReference>
<sequence>MSHPGPNLAELGEHNVLRRLRRFCADVVGDDGAVQSLPAGEQLVVSTDVLIDGVHFCDRTLPPRDLGWRAAAINLSDLAAMGARSIGLTVGLTLPASTPWPWLEALYQGMADCLAHYGGAIIGGDLCRGDQRSLAITALGAVPLHQALYRSRAQAGQVLVATGIHGASRAGLALLLDEPPRDFQCGQPDEHTHLWIQAHQRPVPRFDAIATLRALPGRSKTIPETIAVMDTSDGLADAVIQICHQSHVGATLQRSRLPIPPGLVDTVGVATAENWTLYGGEDFELVLSLPPAMAQAFVEQLPSSQIVGQTILEPTVRLIDDVTHGADIPLDQGLGYQHFC</sequence>
<feature type="binding site" evidence="1">
    <location>
        <position position="46"/>
    </location>
    <ligand>
        <name>Mg(2+)</name>
        <dbReference type="ChEBI" id="CHEBI:18420"/>
        <label>4</label>
    </ligand>
</feature>
<dbReference type="Pfam" id="PF00586">
    <property type="entry name" value="AIRS"/>
    <property type="match status" value="1"/>
</dbReference>
<keyword evidence="1" id="KW-0547">Nucleotide-binding</keyword>
<comment type="function">
    <text evidence="1">Catalyzes the ATP-dependent phosphorylation of thiamine-monophosphate (TMP) to form thiamine-pyrophosphate (TPP), the active form of vitamin B1.</text>
</comment>
<dbReference type="RefSeq" id="WP_193990240.1">
    <property type="nucleotide sequence ID" value="NZ_JADEXP010000006.1"/>
</dbReference>
<comment type="pathway">
    <text evidence="1">Cofactor biosynthesis; thiamine diphosphate biosynthesis; thiamine diphosphate from thiamine phosphate: step 1/1.</text>
</comment>
<evidence type="ECO:0000313" key="4">
    <source>
        <dbReference type="Proteomes" id="UP000615026"/>
    </source>
</evidence>
<dbReference type="InterPro" id="IPR036921">
    <property type="entry name" value="PurM-like_N_sf"/>
</dbReference>
<dbReference type="InterPro" id="IPR006283">
    <property type="entry name" value="ThiL-like"/>
</dbReference>
<dbReference type="AlphaFoldDB" id="A0A928ZPM1"/>
<feature type="domain" description="PurM-like N-terminal" evidence="2">
    <location>
        <begin position="29"/>
        <end position="142"/>
    </location>
</feature>
<dbReference type="Gene3D" id="3.90.650.10">
    <property type="entry name" value="PurM-like C-terminal domain"/>
    <property type="match status" value="1"/>
</dbReference>
<comment type="catalytic activity">
    <reaction evidence="1">
        <text>thiamine phosphate + ATP = thiamine diphosphate + ADP</text>
        <dbReference type="Rhea" id="RHEA:15913"/>
        <dbReference type="ChEBI" id="CHEBI:30616"/>
        <dbReference type="ChEBI" id="CHEBI:37575"/>
        <dbReference type="ChEBI" id="CHEBI:58937"/>
        <dbReference type="ChEBI" id="CHEBI:456216"/>
        <dbReference type="EC" id="2.7.4.16"/>
    </reaction>
</comment>
<comment type="caution">
    <text evidence="3">The sequence shown here is derived from an EMBL/GenBank/DDBJ whole genome shotgun (WGS) entry which is preliminary data.</text>
</comment>
<reference evidence="3" key="1">
    <citation type="submission" date="2020-10" db="EMBL/GenBank/DDBJ databases">
        <authorList>
            <person name="Castelo-Branco R."/>
            <person name="Eusebio N."/>
            <person name="Adriana R."/>
            <person name="Vieira A."/>
            <person name="Brugerolle De Fraissinette N."/>
            <person name="Rezende De Castro R."/>
            <person name="Schneider M.P."/>
            <person name="Vasconcelos V."/>
            <person name="Leao P.N."/>
        </authorList>
    </citation>
    <scope>NUCLEOTIDE SEQUENCE</scope>
    <source>
        <strain evidence="3">LEGE 11479</strain>
    </source>
</reference>
<keyword evidence="1 3" id="KW-0418">Kinase</keyword>
<dbReference type="Gene3D" id="3.30.1330.10">
    <property type="entry name" value="PurM-like, N-terminal domain"/>
    <property type="match status" value="1"/>
</dbReference>
<dbReference type="HAMAP" id="MF_02128">
    <property type="entry name" value="TMP_kinase"/>
    <property type="match status" value="1"/>
</dbReference>
<dbReference type="SUPFAM" id="SSF55326">
    <property type="entry name" value="PurM N-terminal domain-like"/>
    <property type="match status" value="1"/>
</dbReference>
<dbReference type="EC" id="2.7.4.16" evidence="1"/>
<gene>
    <name evidence="1 3" type="primary">thiL</name>
    <name evidence="3" type="ORF">IQ260_01645</name>
</gene>
<feature type="binding site" evidence="1">
    <location>
        <position position="232"/>
    </location>
    <ligand>
        <name>ATP</name>
        <dbReference type="ChEBI" id="CHEBI:30616"/>
    </ligand>
</feature>
<dbReference type="InterPro" id="IPR016188">
    <property type="entry name" value="PurM-like_N"/>
</dbReference>
<keyword evidence="1" id="KW-0067">ATP-binding</keyword>
<feature type="binding site" evidence="1">
    <location>
        <position position="77"/>
    </location>
    <ligand>
        <name>Mg(2+)</name>
        <dbReference type="ChEBI" id="CHEBI:18420"/>
        <label>4</label>
    </ligand>
</feature>
<feature type="binding site" evidence="1">
    <location>
        <position position="233"/>
    </location>
    <ligand>
        <name>Mg(2+)</name>
        <dbReference type="ChEBI" id="CHEBI:18420"/>
        <label>5</label>
    </ligand>
</feature>
<dbReference type="GO" id="GO:0009229">
    <property type="term" value="P:thiamine diphosphate biosynthetic process"/>
    <property type="evidence" value="ECO:0007669"/>
    <property type="project" value="UniProtKB-UniRule"/>
</dbReference>
<feature type="binding site" evidence="1">
    <location>
        <position position="48"/>
    </location>
    <ligand>
        <name>Mg(2+)</name>
        <dbReference type="ChEBI" id="CHEBI:18420"/>
        <label>2</label>
    </ligand>
</feature>
<dbReference type="GO" id="GO:0000287">
    <property type="term" value="F:magnesium ion binding"/>
    <property type="evidence" value="ECO:0007669"/>
    <property type="project" value="UniProtKB-UniRule"/>
</dbReference>
<feature type="binding site" evidence="1">
    <location>
        <position position="77"/>
    </location>
    <ligand>
        <name>Mg(2+)</name>
        <dbReference type="ChEBI" id="CHEBI:18420"/>
        <label>3</label>
    </ligand>
</feature>
<dbReference type="GO" id="GO:0009030">
    <property type="term" value="F:thiamine-phosphate kinase activity"/>
    <property type="evidence" value="ECO:0007669"/>
    <property type="project" value="UniProtKB-UniRule"/>
</dbReference>
<keyword evidence="1" id="KW-0784">Thiamine biosynthesis</keyword>
<evidence type="ECO:0000313" key="3">
    <source>
        <dbReference type="EMBL" id="MBE9065350.1"/>
    </source>
</evidence>
<feature type="binding site" evidence="1">
    <location>
        <position position="31"/>
    </location>
    <ligand>
        <name>Mg(2+)</name>
        <dbReference type="ChEBI" id="CHEBI:18420"/>
        <label>4</label>
    </ligand>
</feature>
<feature type="binding site" evidence="1">
    <location>
        <position position="281"/>
    </location>
    <ligand>
        <name>substrate</name>
    </ligand>
</feature>
<feature type="binding site" evidence="1">
    <location>
        <position position="336"/>
    </location>
    <ligand>
        <name>substrate</name>
    </ligand>
</feature>
<feature type="binding site" evidence="1">
    <location>
        <position position="125"/>
    </location>
    <ligand>
        <name>Mg(2+)</name>
        <dbReference type="ChEBI" id="CHEBI:18420"/>
        <label>1</label>
    </ligand>
</feature>
<feature type="binding site" evidence="1">
    <location>
        <position position="150"/>
    </location>
    <ligand>
        <name>ATP</name>
        <dbReference type="ChEBI" id="CHEBI:30616"/>
    </ligand>
</feature>
<feature type="binding site" evidence="1">
    <location>
        <position position="77"/>
    </location>
    <ligand>
        <name>Mg(2+)</name>
        <dbReference type="ChEBI" id="CHEBI:18420"/>
        <label>2</label>
    </ligand>
</feature>
<name>A0A928ZPM1_LEPEC</name>
<feature type="binding site" evidence="1">
    <location>
        <position position="230"/>
    </location>
    <ligand>
        <name>Mg(2+)</name>
        <dbReference type="ChEBI" id="CHEBI:18420"/>
        <label>3</label>
    </ligand>
</feature>
<dbReference type="PANTHER" id="PTHR30270">
    <property type="entry name" value="THIAMINE-MONOPHOSPHATE KINASE"/>
    <property type="match status" value="1"/>
</dbReference>
<protein>
    <recommendedName>
        <fullName evidence="1">Thiamine-monophosphate kinase</fullName>
        <shortName evidence="1">TMP kinase</shortName>
        <shortName evidence="1">Thiamine-phosphate kinase</shortName>
        <ecNumber evidence="1">2.7.4.16</ecNumber>
    </recommendedName>
</protein>
<dbReference type="GO" id="GO:0009228">
    <property type="term" value="P:thiamine biosynthetic process"/>
    <property type="evidence" value="ECO:0007669"/>
    <property type="project" value="UniProtKB-KW"/>
</dbReference>